<keyword evidence="2" id="KW-1185">Reference proteome</keyword>
<protein>
    <submittedName>
        <fullName evidence="1">Galactose-1-phosphate uridylyltransferase-like protein</fullName>
    </submittedName>
</protein>
<evidence type="ECO:0000313" key="2">
    <source>
        <dbReference type="Proteomes" id="UP000005741"/>
    </source>
</evidence>
<dbReference type="SUPFAM" id="SSF54197">
    <property type="entry name" value="HIT-like"/>
    <property type="match status" value="1"/>
</dbReference>
<name>H1YWR9_9EURY</name>
<dbReference type="OrthoDB" id="7650at2157"/>
<dbReference type="AlphaFoldDB" id="H1YWR9"/>
<reference evidence="1 2" key="1">
    <citation type="submission" date="2011-10" db="EMBL/GenBank/DDBJ databases">
        <title>The Improved High-Quality Draft genome of Methanoplanus limicola DSM 2279.</title>
        <authorList>
            <consortium name="US DOE Joint Genome Institute (JGI-PGF)"/>
            <person name="Lucas S."/>
            <person name="Copeland A."/>
            <person name="Lapidus A."/>
            <person name="Glavina del Rio T."/>
            <person name="Dalin E."/>
            <person name="Tice H."/>
            <person name="Bruce D."/>
            <person name="Goodwin L."/>
            <person name="Pitluck S."/>
            <person name="Peters L."/>
            <person name="Mikhailova N."/>
            <person name="Lu M."/>
            <person name="Kyrpides N."/>
            <person name="Mavromatis K."/>
            <person name="Ivanova N."/>
            <person name="Markowitz V."/>
            <person name="Cheng J.-F."/>
            <person name="Hugenholtz P."/>
            <person name="Woyke T."/>
            <person name="Wu D."/>
            <person name="Wirth R."/>
            <person name="Brambilla E.-M."/>
            <person name="Klenk H.-P."/>
            <person name="Eisen J.A."/>
        </authorList>
    </citation>
    <scope>NUCLEOTIDE SEQUENCE [LARGE SCALE GENOMIC DNA]</scope>
    <source>
        <strain evidence="1 2">DSM 2279</strain>
    </source>
</reference>
<dbReference type="InParanoid" id="H1YWR9"/>
<dbReference type="HOGENOM" id="CLU_071478_0_0_2"/>
<dbReference type="GO" id="GO:0016779">
    <property type="term" value="F:nucleotidyltransferase activity"/>
    <property type="evidence" value="ECO:0007669"/>
    <property type="project" value="UniProtKB-KW"/>
</dbReference>
<gene>
    <name evidence="1" type="ORF">Metlim_2775</name>
</gene>
<organism evidence="1 2">
    <name type="scientific">Methanoplanus limicola DSM 2279</name>
    <dbReference type="NCBI Taxonomy" id="937775"/>
    <lineage>
        <taxon>Archaea</taxon>
        <taxon>Methanobacteriati</taxon>
        <taxon>Methanobacteriota</taxon>
        <taxon>Stenosarchaea group</taxon>
        <taxon>Methanomicrobia</taxon>
        <taxon>Methanomicrobiales</taxon>
        <taxon>Methanomicrobiaceae</taxon>
        <taxon>Methanoplanus</taxon>
    </lineage>
</organism>
<dbReference type="STRING" id="937775.Metlim_2775"/>
<accession>H1YWR9</accession>
<dbReference type="EMBL" id="CM001436">
    <property type="protein sequence ID" value="EHQ36810.1"/>
    <property type="molecule type" value="Genomic_DNA"/>
</dbReference>
<sequence>MHSGFFSEQAVAVPGGTVRYRQDSLFGFACRISPEREKRTPVQSFIPASASFKCPFCHENIMEQTPSFSDGKKLFIGESVTFPNLYPFSGSHIVTVITRLHNPAEMSVRQIKDALTGQYEALMRCDGYPSINWNNLPSSGASMVHPHMQGISDQTPAYAGRIFIEKSREFMMRYGCCYWDGLREAEARSERYISGDEILWCASPVPIGEKEIRGYLPFSSLPDFDSYIPEISAGLKKIIDYYRSCGHFAFNATIRFDRQDNDGSFRSFVSVIARINPNELSVSDSAFMERLHFEPVCMTLPEKIPLMFK</sequence>
<dbReference type="InterPro" id="IPR036265">
    <property type="entry name" value="HIT-like_sf"/>
</dbReference>
<dbReference type="Proteomes" id="UP000005741">
    <property type="component" value="Chromosome"/>
</dbReference>
<proteinExistence type="predicted"/>
<keyword evidence="1" id="KW-0808">Transferase</keyword>
<keyword evidence="1" id="KW-0548">Nucleotidyltransferase</keyword>
<evidence type="ECO:0000313" key="1">
    <source>
        <dbReference type="EMBL" id="EHQ36810.1"/>
    </source>
</evidence>